<evidence type="ECO:0000259" key="3">
    <source>
        <dbReference type="Pfam" id="PF00122"/>
    </source>
</evidence>
<name>A0A1V9Y615_9STRA</name>
<organism evidence="4 5">
    <name type="scientific">Thraustotheca clavata</name>
    <dbReference type="NCBI Taxonomy" id="74557"/>
    <lineage>
        <taxon>Eukaryota</taxon>
        <taxon>Sar</taxon>
        <taxon>Stramenopiles</taxon>
        <taxon>Oomycota</taxon>
        <taxon>Saprolegniomycetes</taxon>
        <taxon>Saprolegniales</taxon>
        <taxon>Achlyaceae</taxon>
        <taxon>Thraustotheca</taxon>
    </lineage>
</organism>
<dbReference type="GO" id="GO:0006883">
    <property type="term" value="P:intracellular sodium ion homeostasis"/>
    <property type="evidence" value="ECO:0007669"/>
    <property type="project" value="TreeGrafter"/>
</dbReference>
<dbReference type="SUPFAM" id="SSF81660">
    <property type="entry name" value="Metal cation-transporting ATPase, ATP-binding domain N"/>
    <property type="match status" value="1"/>
</dbReference>
<dbReference type="STRING" id="74557.A0A1V9Y615"/>
<dbReference type="GO" id="GO:1990573">
    <property type="term" value="P:potassium ion import across plasma membrane"/>
    <property type="evidence" value="ECO:0007669"/>
    <property type="project" value="TreeGrafter"/>
</dbReference>
<dbReference type="GO" id="GO:0005391">
    <property type="term" value="F:P-type sodium:potassium-exchanging transporter activity"/>
    <property type="evidence" value="ECO:0007669"/>
    <property type="project" value="TreeGrafter"/>
</dbReference>
<keyword evidence="2" id="KW-1003">Cell membrane</keyword>
<protein>
    <submittedName>
        <fullName evidence="4">E1E2 ATPase subfamily protein</fullName>
    </submittedName>
</protein>
<dbReference type="Pfam" id="PF13246">
    <property type="entry name" value="Cation_ATPase"/>
    <property type="match status" value="1"/>
</dbReference>
<dbReference type="Gene3D" id="3.40.1110.10">
    <property type="entry name" value="Calcium-transporting ATPase, cytoplasmic domain N"/>
    <property type="match status" value="1"/>
</dbReference>
<evidence type="ECO:0000313" key="5">
    <source>
        <dbReference type="Proteomes" id="UP000243217"/>
    </source>
</evidence>
<evidence type="ECO:0000256" key="2">
    <source>
        <dbReference type="ARBA" id="ARBA00022475"/>
    </source>
</evidence>
<dbReference type="InterPro" id="IPR023299">
    <property type="entry name" value="ATPase_P-typ_cyto_dom_N"/>
</dbReference>
<feature type="domain" description="P-type ATPase A" evidence="3">
    <location>
        <begin position="67"/>
        <end position="180"/>
    </location>
</feature>
<dbReference type="Pfam" id="PF00122">
    <property type="entry name" value="E1-E2_ATPase"/>
    <property type="match status" value="1"/>
</dbReference>
<dbReference type="Gene3D" id="2.70.150.10">
    <property type="entry name" value="Calcium-transporting ATPase, cytoplasmic transduction domain A"/>
    <property type="match status" value="1"/>
</dbReference>
<keyword evidence="5" id="KW-1185">Reference proteome</keyword>
<reference evidence="4 5" key="1">
    <citation type="journal article" date="2014" name="Genome Biol. Evol.">
        <title>The secreted proteins of Achlya hypogyna and Thraustotheca clavata identify the ancestral oomycete secretome and reveal gene acquisitions by horizontal gene transfer.</title>
        <authorList>
            <person name="Misner I."/>
            <person name="Blouin N."/>
            <person name="Leonard G."/>
            <person name="Richards T.A."/>
            <person name="Lane C.E."/>
        </authorList>
    </citation>
    <scope>NUCLEOTIDE SEQUENCE [LARGE SCALE GENOMIC DNA]</scope>
    <source>
        <strain evidence="4 5">ATCC 34112</strain>
    </source>
</reference>
<dbReference type="InterPro" id="IPR023214">
    <property type="entry name" value="HAD_sf"/>
</dbReference>
<dbReference type="GO" id="GO:0005886">
    <property type="term" value="C:plasma membrane"/>
    <property type="evidence" value="ECO:0007669"/>
    <property type="project" value="UniProtKB-SubCell"/>
</dbReference>
<dbReference type="Gene3D" id="3.40.50.1000">
    <property type="entry name" value="HAD superfamily/HAD-like"/>
    <property type="match status" value="1"/>
</dbReference>
<evidence type="ECO:0000313" key="4">
    <source>
        <dbReference type="EMBL" id="OQR81147.1"/>
    </source>
</evidence>
<keyword evidence="2" id="KW-0472">Membrane</keyword>
<comment type="caution">
    <text evidence="4">The sequence shown here is derived from an EMBL/GenBank/DDBJ whole genome shotgun (WGS) entry which is preliminary data.</text>
</comment>
<dbReference type="InterPro" id="IPR008250">
    <property type="entry name" value="ATPase_P-typ_transduc_dom_A_sf"/>
</dbReference>
<dbReference type="GO" id="GO:0030007">
    <property type="term" value="P:intracellular potassium ion homeostasis"/>
    <property type="evidence" value="ECO:0007669"/>
    <property type="project" value="TreeGrafter"/>
</dbReference>
<evidence type="ECO:0000256" key="1">
    <source>
        <dbReference type="ARBA" id="ARBA00004651"/>
    </source>
</evidence>
<dbReference type="AlphaFoldDB" id="A0A1V9Y615"/>
<comment type="subcellular location">
    <subcellularLocation>
        <location evidence="1">Cell membrane</location>
        <topology evidence="1">Multi-pass membrane protein</topology>
    </subcellularLocation>
</comment>
<dbReference type="OrthoDB" id="158672at2759"/>
<dbReference type="Proteomes" id="UP000243217">
    <property type="component" value="Unassembled WGS sequence"/>
</dbReference>
<gene>
    <name evidence="4" type="ORF">THRCLA_11876</name>
</gene>
<dbReference type="InterPro" id="IPR050510">
    <property type="entry name" value="Cation_transp_ATPase_P-type"/>
</dbReference>
<proteinExistence type="predicted"/>
<dbReference type="GO" id="GO:0036376">
    <property type="term" value="P:sodium ion export across plasma membrane"/>
    <property type="evidence" value="ECO:0007669"/>
    <property type="project" value="TreeGrafter"/>
</dbReference>
<sequence length="735" mass="78867">MGRISTSPRRAMDEHLQDIAALQERFRTSVQTGLDGAYVSELQASSSYKPNLLPSDAETGHGAIHELVAVLRDGNWIHTRAENLVPGDVVTVKAGQCVPADIRLVETEDLWVNNHALTGQTTPLERTAVTVSVFDSPGESLPYMQAANMVFYGTMITQGAGKGVVCRTGAETVLGIISSTVLNQQSARKVSEDVRLYEDVKSLGVACKNDKIPAALSKVSAIVVAHPSVIKRTVVTISFGTNLPALVTAMDADLEASESSTDDVEAGIAAYIMDKYKQNQDANAMMRAMSACRHFPEELSRDQAAIARFCDLFHNPTTSRYSASLAGQVSGCEVYVHFDQECGAHIVVLQGPAREVLSRCGKVRKASGIVPLDTLDLKNVEAMFEGLESKGELVVAFAELYLDTKEYAVGTTFDIEQPNFPTANMVYLGALGLIDKAQPELVNLATHCQAADVNLYVVTENSEFDHDANYLASVQLRAKRTASDDLSSGVDTYNLASPRQLSSSGRFASLCSVKMTIKDEATDKSYTLSPKVVSQAAISISNTYTEWKLLLLEHPCVVMEGGSPTQIDLLVETLQDLGETVALVASGNANALSLMNADVGFAIPTDSTIDLSEDAADFVLGYSDAPRCDAVRIVQLAKRAPSVAVEATTEISTNDVDSRQIEAKQAVTNLFREAVNIAKLLNLSNDDISECYQQAMGAFKLSLSVVMKTLGQPVASSATAAFMTSMLASMAALKP</sequence>
<dbReference type="PANTHER" id="PTHR43294:SF21">
    <property type="entry name" value="CATION TRANSPORTING ATPASE"/>
    <property type="match status" value="1"/>
</dbReference>
<dbReference type="PANTHER" id="PTHR43294">
    <property type="entry name" value="SODIUM/POTASSIUM-TRANSPORTING ATPASE SUBUNIT ALPHA"/>
    <property type="match status" value="1"/>
</dbReference>
<dbReference type="InterPro" id="IPR059000">
    <property type="entry name" value="ATPase_P-type_domA"/>
</dbReference>
<dbReference type="SUPFAM" id="SSF81653">
    <property type="entry name" value="Calcium ATPase, transduction domain A"/>
    <property type="match status" value="1"/>
</dbReference>
<accession>A0A1V9Y615</accession>
<dbReference type="EMBL" id="JNBS01005064">
    <property type="protein sequence ID" value="OQR81147.1"/>
    <property type="molecule type" value="Genomic_DNA"/>
</dbReference>
<dbReference type="GO" id="GO:0000166">
    <property type="term" value="F:nucleotide binding"/>
    <property type="evidence" value="ECO:0007669"/>
    <property type="project" value="InterPro"/>
</dbReference>
<dbReference type="GO" id="GO:1902600">
    <property type="term" value="P:proton transmembrane transport"/>
    <property type="evidence" value="ECO:0007669"/>
    <property type="project" value="TreeGrafter"/>
</dbReference>